<organism evidence="6">
    <name type="scientific">Ixodes ricinus</name>
    <name type="common">Common tick</name>
    <name type="synonym">Acarus ricinus</name>
    <dbReference type="NCBI Taxonomy" id="34613"/>
    <lineage>
        <taxon>Eukaryota</taxon>
        <taxon>Metazoa</taxon>
        <taxon>Ecdysozoa</taxon>
        <taxon>Arthropoda</taxon>
        <taxon>Chelicerata</taxon>
        <taxon>Arachnida</taxon>
        <taxon>Acari</taxon>
        <taxon>Parasitiformes</taxon>
        <taxon>Ixodida</taxon>
        <taxon>Ixodoidea</taxon>
        <taxon>Ixodidae</taxon>
        <taxon>Ixodinae</taxon>
        <taxon>Ixodes</taxon>
    </lineage>
</organism>
<proteinExistence type="evidence at transcript level"/>
<evidence type="ECO:0000256" key="3">
    <source>
        <dbReference type="ARBA" id="ARBA00022729"/>
    </source>
</evidence>
<accession>V5HJ24</accession>
<evidence type="ECO:0000256" key="5">
    <source>
        <dbReference type="ARBA" id="ARBA00034321"/>
    </source>
</evidence>
<evidence type="ECO:0000313" key="6">
    <source>
        <dbReference type="EMBL" id="JAB75287.1"/>
    </source>
</evidence>
<evidence type="ECO:0000256" key="2">
    <source>
        <dbReference type="ARBA" id="ARBA00022525"/>
    </source>
</evidence>
<comment type="similarity">
    <text evidence="5">Belongs to the salp15 family.</text>
</comment>
<dbReference type="AlphaFoldDB" id="V5HJ24"/>
<dbReference type="EMBL" id="GANP01009181">
    <property type="protein sequence ID" value="JAB75287.1"/>
    <property type="molecule type" value="mRNA"/>
</dbReference>
<dbReference type="GO" id="GO:0005576">
    <property type="term" value="C:extracellular region"/>
    <property type="evidence" value="ECO:0007669"/>
    <property type="project" value="UniProtKB-SubCell"/>
</dbReference>
<sequence>GNRAGHGLPHFIGDEEGSKNYVNVLVTKCGNSDEWKVNEKNITASLPRCTYICETIKNSGATNVRRIPKDMVCGPNQAKCGEEGDCPVNLPKLLKKHLFLIKYRLYEARFLKLKTNLIINFYA</sequence>
<keyword evidence="4" id="KW-0325">Glycoprotein</keyword>
<evidence type="ECO:0000256" key="4">
    <source>
        <dbReference type="ARBA" id="ARBA00023180"/>
    </source>
</evidence>
<feature type="non-terminal residue" evidence="6">
    <location>
        <position position="1"/>
    </location>
</feature>
<reference evidence="6" key="1">
    <citation type="journal article" date="2015" name="Sci. Rep.">
        <title>Tissue- and time-dependent transcription in Ixodes ricinus salivary glands and midguts when blood feeding on the vertebrate host.</title>
        <authorList>
            <person name="Kotsyfakis M."/>
            <person name="Schwarz A."/>
            <person name="Erhart J."/>
            <person name="Ribeiro J.M."/>
        </authorList>
    </citation>
    <scope>NUCLEOTIDE SEQUENCE</scope>
    <source>
        <tissue evidence="6">Salivary gland and midgut</tissue>
    </source>
</reference>
<protein>
    <submittedName>
        <fullName evidence="6">Uncharacterized protein</fullName>
    </submittedName>
</protein>
<comment type="subcellular location">
    <subcellularLocation>
        <location evidence="1">Secreted</location>
    </subcellularLocation>
</comment>
<dbReference type="Pfam" id="PF12115">
    <property type="entry name" value="Salp15"/>
    <property type="match status" value="1"/>
</dbReference>
<name>V5HJ24_IXORI</name>
<evidence type="ECO:0000256" key="1">
    <source>
        <dbReference type="ARBA" id="ARBA00004613"/>
    </source>
</evidence>
<keyword evidence="2" id="KW-0964">Secreted</keyword>
<keyword evidence="3" id="KW-0732">Signal</keyword>
<dbReference type="InterPro" id="IPR021971">
    <property type="entry name" value="Salp15"/>
</dbReference>